<dbReference type="Proteomes" id="UP000275356">
    <property type="component" value="Unassembled WGS sequence"/>
</dbReference>
<dbReference type="InterPro" id="IPR020843">
    <property type="entry name" value="ER"/>
</dbReference>
<dbReference type="InterPro" id="IPR036291">
    <property type="entry name" value="NAD(P)-bd_dom_sf"/>
</dbReference>
<dbReference type="SUPFAM" id="SSF51735">
    <property type="entry name" value="NAD(P)-binding Rossmann-fold domains"/>
    <property type="match status" value="1"/>
</dbReference>
<keyword evidence="5" id="KW-1185">Reference proteome</keyword>
<evidence type="ECO:0000256" key="2">
    <source>
        <dbReference type="ARBA" id="ARBA00023002"/>
    </source>
</evidence>
<keyword evidence="2" id="KW-0560">Oxidoreductase</keyword>
<dbReference type="SMART" id="SM00829">
    <property type="entry name" value="PKS_ER"/>
    <property type="match status" value="1"/>
</dbReference>
<dbReference type="PANTHER" id="PTHR48106:SF18">
    <property type="entry name" value="QUINONE OXIDOREDUCTASE PIG3"/>
    <property type="match status" value="1"/>
</dbReference>
<dbReference type="InterPro" id="IPR013149">
    <property type="entry name" value="ADH-like_C"/>
</dbReference>
<reference evidence="4 5" key="1">
    <citation type="submission" date="2018-11" db="EMBL/GenBank/DDBJ databases">
        <title>Sequencing the genomes of 1000 actinobacteria strains.</title>
        <authorList>
            <person name="Klenk H.-P."/>
        </authorList>
    </citation>
    <scope>NUCLEOTIDE SEQUENCE [LARGE SCALE GENOMIC DNA]</scope>
    <source>
        <strain evidence="4 5">DSM 13521</strain>
    </source>
</reference>
<dbReference type="OrthoDB" id="3175656at2"/>
<dbReference type="GO" id="GO:0070402">
    <property type="term" value="F:NADPH binding"/>
    <property type="evidence" value="ECO:0007669"/>
    <property type="project" value="TreeGrafter"/>
</dbReference>
<dbReference type="SUPFAM" id="SSF50129">
    <property type="entry name" value="GroES-like"/>
    <property type="match status" value="1"/>
</dbReference>
<keyword evidence="1" id="KW-0521">NADP</keyword>
<evidence type="ECO:0000313" key="5">
    <source>
        <dbReference type="Proteomes" id="UP000275356"/>
    </source>
</evidence>
<dbReference type="InterPro" id="IPR011032">
    <property type="entry name" value="GroES-like_sf"/>
</dbReference>
<dbReference type="InterPro" id="IPR013154">
    <property type="entry name" value="ADH-like_N"/>
</dbReference>
<dbReference type="Gene3D" id="3.90.180.10">
    <property type="entry name" value="Medium-chain alcohol dehydrogenases, catalytic domain"/>
    <property type="match status" value="1"/>
</dbReference>
<evidence type="ECO:0000313" key="4">
    <source>
        <dbReference type="EMBL" id="ROR97696.1"/>
    </source>
</evidence>
<evidence type="ECO:0000259" key="3">
    <source>
        <dbReference type="SMART" id="SM00829"/>
    </source>
</evidence>
<accession>A0A3N2DD43</accession>
<dbReference type="GO" id="GO:0016651">
    <property type="term" value="F:oxidoreductase activity, acting on NAD(P)H"/>
    <property type="evidence" value="ECO:0007669"/>
    <property type="project" value="TreeGrafter"/>
</dbReference>
<name>A0A3N2DD43_9MICO</name>
<sequence>MRALTVTDTPTTEGTVRGLALTERPTPRPAAGEVTIDVEAAGIGLIDALWASGAMPQHEGFVPGLEVAGTVREVGAGVVGLHVGQPVAALLPGAGGFAEVATAVAALVTPVPDGMATAQAAVVPINTVTAHLALTTVARLAAGESVLVHAGVGGLGSQFGQVARALGAARVDAVVGTPEKLLVARDLGYDHAHLRAEPATVPDGAYDVVVDPVGGDATARAFQALRGGGRLVRVGNASRAGDVGLSSLAHWLENKTTAGFNVGAWLGDHPEQGAESLRWSLGAVAGGTVRVDLTGTGELADHAAMLADLLSGATTGKLAFLVGRE</sequence>
<dbReference type="AlphaFoldDB" id="A0A3N2DD43"/>
<proteinExistence type="predicted"/>
<feature type="domain" description="Enoyl reductase (ER)" evidence="3">
    <location>
        <begin position="14"/>
        <end position="320"/>
    </location>
</feature>
<dbReference type="Gene3D" id="3.40.50.720">
    <property type="entry name" value="NAD(P)-binding Rossmann-like Domain"/>
    <property type="match status" value="1"/>
</dbReference>
<gene>
    <name evidence="4" type="ORF">EDD28_2301</name>
</gene>
<dbReference type="RefSeq" id="WP_123739702.1">
    <property type="nucleotide sequence ID" value="NZ_RKHQ01000001.1"/>
</dbReference>
<evidence type="ECO:0000256" key="1">
    <source>
        <dbReference type="ARBA" id="ARBA00022857"/>
    </source>
</evidence>
<dbReference type="EMBL" id="RKHQ01000001">
    <property type="protein sequence ID" value="ROR97696.1"/>
    <property type="molecule type" value="Genomic_DNA"/>
</dbReference>
<dbReference type="Pfam" id="PF08240">
    <property type="entry name" value="ADH_N"/>
    <property type="match status" value="1"/>
</dbReference>
<organism evidence="4 5">
    <name type="scientific">Salana multivorans</name>
    <dbReference type="NCBI Taxonomy" id="120377"/>
    <lineage>
        <taxon>Bacteria</taxon>
        <taxon>Bacillati</taxon>
        <taxon>Actinomycetota</taxon>
        <taxon>Actinomycetes</taxon>
        <taxon>Micrococcales</taxon>
        <taxon>Beutenbergiaceae</taxon>
        <taxon>Salana</taxon>
    </lineage>
</organism>
<dbReference type="Pfam" id="PF00107">
    <property type="entry name" value="ADH_zinc_N"/>
    <property type="match status" value="1"/>
</dbReference>
<protein>
    <submittedName>
        <fullName evidence="4">NADPH:quinone reductase-like Zn-dependent oxidoreductase</fullName>
    </submittedName>
</protein>
<dbReference type="PANTHER" id="PTHR48106">
    <property type="entry name" value="QUINONE OXIDOREDUCTASE PIG3-RELATED"/>
    <property type="match status" value="1"/>
</dbReference>
<comment type="caution">
    <text evidence="4">The sequence shown here is derived from an EMBL/GenBank/DDBJ whole genome shotgun (WGS) entry which is preliminary data.</text>
</comment>